<organism evidence="3 4">
    <name type="scientific">Paenibacillus whitsoniae</name>
    <dbReference type="NCBI Taxonomy" id="2496558"/>
    <lineage>
        <taxon>Bacteria</taxon>
        <taxon>Bacillati</taxon>
        <taxon>Bacillota</taxon>
        <taxon>Bacilli</taxon>
        <taxon>Bacillales</taxon>
        <taxon>Paenibacillaceae</taxon>
        <taxon>Paenibacillus</taxon>
    </lineage>
</organism>
<sequence>MLGTIGGTARMRRRFRLWKQIGIGICGGLIGTIALTFTPATTEQNTTPNVEKRHVMIRLEDVGLGGDYNSPEGLGKLRAVFEYLASEHVPYHVAVIPRRISMKADGVWKERGIDDPNPDPLVSAFIKVLQDAQRNGGVLGMHGYRHQYGESYRADGEHNSGIGSEFNVQGAPETMETSYAAERMKDALAAFAKAGLQPAFWESPHYQDTRGQEEVFRSFVGLLYQPDMHSKNSLKDLVTYDTVNTYGQKSLGSVYVPAPFKYVSDSLSVDQMLDRARTDDGLASFYFHPFLEFSHLEQVKGTDGAPVVRDGLPAYAYRQEEDPSYLHKLMAGFQERGYRWMSLYDVVPFTPGSRVTLPPKTPIHHVLVGDVTGKGHADVVVREAHRILVIPGNYTPPRNRTQEGSQVWLQEAYAPEEQLVLLDVNADGKQDLLAYNAQTGAVRVALSDGQAFLPPEDMGAMPPGLTSLKALQLSRGKGLIAKGAHGLVQAAVSGKRVEYADVSAALPEDAAVYTGRFDSTDVDDVLCVSGSDRKLSLLAQQRGGGFAPPRALDKVSVDADSQVLVGDADGDGRSDVILYNAATGVWRVLENEGGGSFRPLDNAFGPWAQGAARQGLAADWDGNGKADIASYDEAGHVLDMAMSFRGATR</sequence>
<keyword evidence="2" id="KW-1133">Transmembrane helix</keyword>
<dbReference type="Proteomes" id="UP000276128">
    <property type="component" value="Unassembled WGS sequence"/>
</dbReference>
<accession>A0A430J7I8</accession>
<dbReference type="GO" id="GO:0005975">
    <property type="term" value="P:carbohydrate metabolic process"/>
    <property type="evidence" value="ECO:0007669"/>
    <property type="project" value="InterPro"/>
</dbReference>
<dbReference type="OrthoDB" id="2339428at2"/>
<dbReference type="AlphaFoldDB" id="A0A430J7I8"/>
<protein>
    <submittedName>
        <fullName evidence="3">DUF2334 domain-containing protein</fullName>
    </submittedName>
</protein>
<dbReference type="InterPro" id="IPR011330">
    <property type="entry name" value="Glyco_hydro/deAcase_b/a-brl"/>
</dbReference>
<gene>
    <name evidence="3" type="ORF">EJQ19_24710</name>
</gene>
<dbReference type="EMBL" id="RXHU01000082">
    <property type="protein sequence ID" value="RTE05437.1"/>
    <property type="molecule type" value="Genomic_DNA"/>
</dbReference>
<evidence type="ECO:0000256" key="2">
    <source>
        <dbReference type="SAM" id="Phobius"/>
    </source>
</evidence>
<evidence type="ECO:0000313" key="4">
    <source>
        <dbReference type="Proteomes" id="UP000276128"/>
    </source>
</evidence>
<dbReference type="InterPro" id="IPR028994">
    <property type="entry name" value="Integrin_alpha_N"/>
</dbReference>
<evidence type="ECO:0000313" key="3">
    <source>
        <dbReference type="EMBL" id="RTE05437.1"/>
    </source>
</evidence>
<dbReference type="SUPFAM" id="SSF69318">
    <property type="entry name" value="Integrin alpha N-terminal domain"/>
    <property type="match status" value="1"/>
</dbReference>
<dbReference type="InterPro" id="IPR013517">
    <property type="entry name" value="FG-GAP"/>
</dbReference>
<keyword evidence="1" id="KW-0732">Signal</keyword>
<keyword evidence="2" id="KW-0472">Membrane</keyword>
<dbReference type="Pfam" id="PF13517">
    <property type="entry name" value="FG-GAP_3"/>
    <property type="match status" value="1"/>
</dbReference>
<comment type="caution">
    <text evidence="3">The sequence shown here is derived from an EMBL/GenBank/DDBJ whole genome shotgun (WGS) entry which is preliminary data.</text>
</comment>
<dbReference type="SUPFAM" id="SSF88713">
    <property type="entry name" value="Glycoside hydrolase/deacetylase"/>
    <property type="match status" value="1"/>
</dbReference>
<keyword evidence="2" id="KW-0812">Transmembrane</keyword>
<name>A0A430J7I8_9BACL</name>
<evidence type="ECO:0000256" key="1">
    <source>
        <dbReference type="ARBA" id="ARBA00022729"/>
    </source>
</evidence>
<dbReference type="PANTHER" id="PTHR46580">
    <property type="entry name" value="SENSOR KINASE-RELATED"/>
    <property type="match status" value="1"/>
</dbReference>
<proteinExistence type="predicted"/>
<keyword evidence="4" id="KW-1185">Reference proteome</keyword>
<feature type="transmembrane region" description="Helical" evidence="2">
    <location>
        <begin position="21"/>
        <end position="40"/>
    </location>
</feature>
<reference evidence="3 4" key="1">
    <citation type="submission" date="2018-12" db="EMBL/GenBank/DDBJ databases">
        <title>Bacillus ochoae sp. nov., Paenibacillus whitsoniae sp. nov., Paenibacillus spiritus sp. nov. Isolated from the Mars Exploration Rover during spacecraft assembly.</title>
        <authorList>
            <person name="Seuylemezian A."/>
            <person name="Vaishampayan P."/>
        </authorList>
    </citation>
    <scope>NUCLEOTIDE SEQUENCE [LARGE SCALE GENOMIC DNA]</scope>
    <source>
        <strain evidence="3 4">MER 54</strain>
    </source>
</reference>
<dbReference type="InterPro" id="IPR018763">
    <property type="entry name" value="DUF2334"/>
</dbReference>
<dbReference type="Pfam" id="PF10096">
    <property type="entry name" value="DUF2334"/>
    <property type="match status" value="1"/>
</dbReference>